<reference evidence="9" key="1">
    <citation type="submission" date="2011-10" db="EMBL/GenBank/DDBJ databases">
        <title>The complete genome of chromosome of Thermovirga lienii DSM 17291.</title>
        <authorList>
            <consortium name="US DOE Joint Genome Institute (JGI-PGF)"/>
            <person name="Lucas S."/>
            <person name="Copeland A."/>
            <person name="Lapidus A."/>
            <person name="Glavina del Rio T."/>
            <person name="Dalin E."/>
            <person name="Tice H."/>
            <person name="Bruce D."/>
            <person name="Goodwin L."/>
            <person name="Pitluck S."/>
            <person name="Peters L."/>
            <person name="Mikhailova N."/>
            <person name="Saunders E."/>
            <person name="Kyrpides N."/>
            <person name="Mavromatis K."/>
            <person name="Ivanova N."/>
            <person name="Last F.I."/>
            <person name="Brettin T."/>
            <person name="Detter J.C."/>
            <person name="Han C."/>
            <person name="Larimer F."/>
            <person name="Land M."/>
            <person name="Hauser L."/>
            <person name="Markowitz V."/>
            <person name="Cheng J.-F."/>
            <person name="Hugenholtz P."/>
            <person name="Woyke T."/>
            <person name="Wu D."/>
            <person name="Spring S."/>
            <person name="Schroeder M."/>
            <person name="Brambilla E.-M."/>
            <person name="Klenk H.-P."/>
            <person name="Eisen J.A."/>
        </authorList>
    </citation>
    <scope>NUCLEOTIDE SEQUENCE [LARGE SCALE GENOMIC DNA]</scope>
    <source>
        <strain evidence="9">ATCC BAA-1197 / DSM 17291 / Cas60314</strain>
    </source>
</reference>
<sequence>MLDIVPFLLFLFLASLRFLGVISSLIFFSDASLPMMVRYYLSLAMAVASYPSLSSKALDVSILSSSFTFAFGALGELLVGIILGVLASSPLYALKIAGRLVSQQMGFAMAEVMDPMSEQRTSVIGQMKYLIGTWFWLYFGGHLLATQGIVESLSIIPVGSPVFTLISLDGIRLWFKELFLLAMKVALPYFGILLLTEIGLGFIAKLIPQMNIFILGFPVKILLGLVFLAILSVAVIRYLMPLELDRFIEMLPLFWSHR</sequence>
<reference evidence="8 9" key="2">
    <citation type="journal article" date="2012" name="Stand. Genomic Sci.">
        <title>Genome sequence of the moderately thermophilic, amino-acid-degrading and sulfur-reducing bacterium Thermovirga lienii type strain (Cas60314(T)).</title>
        <authorList>
            <person name="Goker M."/>
            <person name="Saunders E."/>
            <person name="Lapidus A."/>
            <person name="Nolan M."/>
            <person name="Lucas S."/>
            <person name="Hammon N."/>
            <person name="Deshpande S."/>
            <person name="Cheng J.F."/>
            <person name="Han C."/>
            <person name="Tapia R."/>
            <person name="Goodwin L.A."/>
            <person name="Pitluck S."/>
            <person name="Liolios K."/>
            <person name="Mavromatis K."/>
            <person name="Pagani I."/>
            <person name="Ivanova N."/>
            <person name="Mikhailova N."/>
            <person name="Pati A."/>
            <person name="Chen A."/>
            <person name="Palaniappan K."/>
            <person name="Land M."/>
            <person name="Chang Y.J."/>
            <person name="Jeffries C.D."/>
            <person name="Brambilla E.M."/>
            <person name="Rohde M."/>
            <person name="Spring S."/>
            <person name="Detter J.C."/>
            <person name="Woyke T."/>
            <person name="Bristow J."/>
            <person name="Eisen J.A."/>
            <person name="Markowitz V."/>
            <person name="Hugenholtz P."/>
            <person name="Kyrpides N.C."/>
            <person name="Klenk H.P."/>
        </authorList>
    </citation>
    <scope>NUCLEOTIDE SEQUENCE [LARGE SCALE GENOMIC DNA]</scope>
    <source>
        <strain evidence="9">ATCC BAA-1197 / DSM 17291 / Cas60314</strain>
    </source>
</reference>
<dbReference type="PRINTS" id="PR00953">
    <property type="entry name" value="TYPE3IMRPROT"/>
</dbReference>
<keyword evidence="5 7" id="KW-1133">Transmembrane helix</keyword>
<evidence type="ECO:0000256" key="2">
    <source>
        <dbReference type="ARBA" id="ARBA00009772"/>
    </source>
</evidence>
<keyword evidence="3" id="KW-1003">Cell membrane</keyword>
<dbReference type="Proteomes" id="UP000005868">
    <property type="component" value="Chromosome"/>
</dbReference>
<dbReference type="AlphaFoldDB" id="G7V5U3"/>
<accession>G7V5U3</accession>
<feature type="transmembrane region" description="Helical" evidence="7">
    <location>
        <begin position="129"/>
        <end position="149"/>
    </location>
</feature>
<evidence type="ECO:0000256" key="1">
    <source>
        <dbReference type="ARBA" id="ARBA00004651"/>
    </source>
</evidence>
<keyword evidence="4 7" id="KW-0812">Transmembrane</keyword>
<feature type="transmembrane region" description="Helical" evidence="7">
    <location>
        <begin position="213"/>
        <end position="240"/>
    </location>
</feature>
<gene>
    <name evidence="8" type="ordered locus">Tlie_0102</name>
</gene>
<proteinExistence type="inferred from homology"/>
<comment type="similarity">
    <text evidence="2">Belongs to the FliR/MopE/SpaR family.</text>
</comment>
<organism evidence="8 9">
    <name type="scientific">Thermovirga lienii (strain ATCC BAA-1197 / DSM 17291 / Cas60314)</name>
    <dbReference type="NCBI Taxonomy" id="580340"/>
    <lineage>
        <taxon>Bacteria</taxon>
        <taxon>Thermotogati</taxon>
        <taxon>Synergistota</taxon>
        <taxon>Synergistia</taxon>
        <taxon>Synergistales</taxon>
        <taxon>Thermovirgaceae</taxon>
        <taxon>Thermovirga</taxon>
    </lineage>
</organism>
<dbReference type="KEGG" id="tli:Tlie_0102"/>
<dbReference type="Pfam" id="PF01311">
    <property type="entry name" value="Bac_export_1"/>
    <property type="match status" value="1"/>
</dbReference>
<evidence type="ECO:0000256" key="7">
    <source>
        <dbReference type="SAM" id="Phobius"/>
    </source>
</evidence>
<dbReference type="PANTHER" id="PTHR30065:SF1">
    <property type="entry name" value="SURFACE PRESENTATION OF ANTIGENS PROTEIN SPAR"/>
    <property type="match status" value="1"/>
</dbReference>
<feature type="transmembrane region" description="Helical" evidence="7">
    <location>
        <begin position="187"/>
        <end position="207"/>
    </location>
</feature>
<evidence type="ECO:0000256" key="4">
    <source>
        <dbReference type="ARBA" id="ARBA00022692"/>
    </source>
</evidence>
<evidence type="ECO:0000313" key="8">
    <source>
        <dbReference type="EMBL" id="AER65848.1"/>
    </source>
</evidence>
<evidence type="ECO:0000256" key="5">
    <source>
        <dbReference type="ARBA" id="ARBA00022989"/>
    </source>
</evidence>
<dbReference type="InterPro" id="IPR002010">
    <property type="entry name" value="T3SS_IM_R"/>
</dbReference>
<dbReference type="eggNOG" id="COG1684">
    <property type="taxonomic scope" value="Bacteria"/>
</dbReference>
<dbReference type="GO" id="GO:0006605">
    <property type="term" value="P:protein targeting"/>
    <property type="evidence" value="ECO:0007669"/>
    <property type="project" value="InterPro"/>
</dbReference>
<evidence type="ECO:0000256" key="3">
    <source>
        <dbReference type="ARBA" id="ARBA00022475"/>
    </source>
</evidence>
<dbReference type="HOGENOM" id="CLU_063626_2_3_0"/>
<feature type="transmembrane region" description="Helical" evidence="7">
    <location>
        <begin position="6"/>
        <end position="28"/>
    </location>
</feature>
<dbReference type="OrthoDB" id="9807748at2"/>
<evidence type="ECO:0000313" key="9">
    <source>
        <dbReference type="Proteomes" id="UP000005868"/>
    </source>
</evidence>
<name>G7V5U3_THELD</name>
<keyword evidence="9" id="KW-1185">Reference proteome</keyword>
<dbReference type="PANTHER" id="PTHR30065">
    <property type="entry name" value="FLAGELLAR BIOSYNTHETIC PROTEIN FLIR"/>
    <property type="match status" value="1"/>
</dbReference>
<dbReference type="STRING" id="580340.Tlie_0102"/>
<evidence type="ECO:0000256" key="6">
    <source>
        <dbReference type="ARBA" id="ARBA00023136"/>
    </source>
</evidence>
<keyword evidence="6 7" id="KW-0472">Membrane</keyword>
<comment type="subcellular location">
    <subcellularLocation>
        <location evidence="1">Cell membrane</location>
        <topology evidence="1">Multi-pass membrane protein</topology>
    </subcellularLocation>
</comment>
<protein>
    <submittedName>
        <fullName evidence="8">Type III secretion system inner membrane R protein</fullName>
    </submittedName>
</protein>
<feature type="transmembrane region" description="Helical" evidence="7">
    <location>
        <begin position="73"/>
        <end position="94"/>
    </location>
</feature>
<dbReference type="EMBL" id="CP003096">
    <property type="protein sequence ID" value="AER65848.1"/>
    <property type="molecule type" value="Genomic_DNA"/>
</dbReference>
<dbReference type="GO" id="GO:0005886">
    <property type="term" value="C:plasma membrane"/>
    <property type="evidence" value="ECO:0007669"/>
    <property type="project" value="UniProtKB-SubCell"/>
</dbReference>